<keyword evidence="3" id="KW-1185">Reference proteome</keyword>
<evidence type="ECO:0000256" key="1">
    <source>
        <dbReference type="SAM" id="Phobius"/>
    </source>
</evidence>
<dbReference type="AlphaFoldDB" id="I1BHR1"/>
<dbReference type="InParanoid" id="I1BHR1"/>
<name>I1BHR1_RHIO9</name>
<keyword evidence="1" id="KW-0812">Transmembrane</keyword>
<reference evidence="2 3" key="1">
    <citation type="journal article" date="2009" name="PLoS Genet.">
        <title>Genomic analysis of the basal lineage fungus Rhizopus oryzae reveals a whole-genome duplication.</title>
        <authorList>
            <person name="Ma L.-J."/>
            <person name="Ibrahim A.S."/>
            <person name="Skory C."/>
            <person name="Grabherr M.G."/>
            <person name="Burger G."/>
            <person name="Butler M."/>
            <person name="Elias M."/>
            <person name="Idnurm A."/>
            <person name="Lang B.F."/>
            <person name="Sone T."/>
            <person name="Abe A."/>
            <person name="Calvo S.E."/>
            <person name="Corrochano L.M."/>
            <person name="Engels R."/>
            <person name="Fu J."/>
            <person name="Hansberg W."/>
            <person name="Kim J.-M."/>
            <person name="Kodira C.D."/>
            <person name="Koehrsen M.J."/>
            <person name="Liu B."/>
            <person name="Miranda-Saavedra D."/>
            <person name="O'Leary S."/>
            <person name="Ortiz-Castellanos L."/>
            <person name="Poulter R."/>
            <person name="Rodriguez-Romero J."/>
            <person name="Ruiz-Herrera J."/>
            <person name="Shen Y.-Q."/>
            <person name="Zeng Q."/>
            <person name="Galagan J."/>
            <person name="Birren B.W."/>
            <person name="Cuomo C.A."/>
            <person name="Wickes B.L."/>
        </authorList>
    </citation>
    <scope>NUCLEOTIDE SEQUENCE [LARGE SCALE GENOMIC DNA]</scope>
    <source>
        <strain evidence="3">RA 99-880 / ATCC MYA-4621 / FGSC 9543 / NRRL 43880</strain>
    </source>
</reference>
<dbReference type="EMBL" id="CH476732">
    <property type="protein sequence ID" value="EIE75741.1"/>
    <property type="molecule type" value="Genomic_DNA"/>
</dbReference>
<dbReference type="GeneID" id="93607417"/>
<keyword evidence="1" id="KW-1133">Transmembrane helix</keyword>
<keyword evidence="1" id="KW-0472">Membrane</keyword>
<proteinExistence type="predicted"/>
<dbReference type="RefSeq" id="XP_067511137.1">
    <property type="nucleotide sequence ID" value="XM_067655036.1"/>
</dbReference>
<dbReference type="VEuPathDB" id="FungiDB:RO3G_00445"/>
<dbReference type="OrthoDB" id="2285699at2759"/>
<evidence type="ECO:0000313" key="2">
    <source>
        <dbReference type="EMBL" id="EIE75741.1"/>
    </source>
</evidence>
<sequence length="115" mass="13288">MDPAISVHHVTVANEVIREKMNDPSETQEAKDESEELIQKGFKDDWVGWIMMSYMSALSVFWIIVLLVLSLDYYGYVSQRVLLTVSSTDRFHHRSPAHLLGYFMIPMICQARHSV</sequence>
<dbReference type="Proteomes" id="UP000009138">
    <property type="component" value="Unassembled WGS sequence"/>
</dbReference>
<organism evidence="2 3">
    <name type="scientific">Rhizopus delemar (strain RA 99-880 / ATCC MYA-4621 / FGSC 9543 / NRRL 43880)</name>
    <name type="common">Mucormycosis agent</name>
    <name type="synonym">Rhizopus arrhizus var. delemar</name>
    <dbReference type="NCBI Taxonomy" id="246409"/>
    <lineage>
        <taxon>Eukaryota</taxon>
        <taxon>Fungi</taxon>
        <taxon>Fungi incertae sedis</taxon>
        <taxon>Mucoromycota</taxon>
        <taxon>Mucoromycotina</taxon>
        <taxon>Mucoromycetes</taxon>
        <taxon>Mucorales</taxon>
        <taxon>Mucorineae</taxon>
        <taxon>Rhizopodaceae</taxon>
        <taxon>Rhizopus</taxon>
    </lineage>
</organism>
<feature type="transmembrane region" description="Helical" evidence="1">
    <location>
        <begin position="46"/>
        <end position="71"/>
    </location>
</feature>
<accession>I1BHR1</accession>
<gene>
    <name evidence="2" type="ORF">RO3G_00445</name>
</gene>
<protein>
    <submittedName>
        <fullName evidence="2">Uncharacterized protein</fullName>
    </submittedName>
</protein>
<evidence type="ECO:0000313" key="3">
    <source>
        <dbReference type="Proteomes" id="UP000009138"/>
    </source>
</evidence>